<dbReference type="GO" id="GO:0016746">
    <property type="term" value="F:acyltransferase activity"/>
    <property type="evidence" value="ECO:0007669"/>
    <property type="project" value="UniProtKB-KW"/>
</dbReference>
<reference evidence="3" key="1">
    <citation type="submission" date="2023-09" db="EMBL/GenBank/DDBJ databases">
        <title>Undibacterium sp. 20NA77.5 isolated from freshwater.</title>
        <authorList>
            <person name="Le V."/>
            <person name="Ko S.-R."/>
            <person name="Ahn C.-Y."/>
            <person name="Oh H.-M."/>
        </authorList>
    </citation>
    <scope>NUCLEOTIDE SEQUENCE</scope>
    <source>
        <strain evidence="3">20NA77.5</strain>
    </source>
</reference>
<keyword evidence="1" id="KW-0812">Transmembrane</keyword>
<proteinExistence type="predicted"/>
<evidence type="ECO:0000313" key="3">
    <source>
        <dbReference type="EMBL" id="WMW79243.1"/>
    </source>
</evidence>
<name>A0ABY9REF1_9BURK</name>
<protein>
    <submittedName>
        <fullName evidence="3">Acyltransferase</fullName>
        <ecNumber evidence="3">2.3.-.-</ecNumber>
    </submittedName>
</protein>
<dbReference type="Proteomes" id="UP001181355">
    <property type="component" value="Chromosome"/>
</dbReference>
<feature type="transmembrane region" description="Helical" evidence="1">
    <location>
        <begin position="300"/>
        <end position="319"/>
    </location>
</feature>
<keyword evidence="1" id="KW-0472">Membrane</keyword>
<sequence>MSTANLQASSSLPRHHGLDSLRAVAILLVMMYHYMVFVSNQASFGLLSEIGWMGVDLFFVLSGYLIGDQIFSEMAARGRLRIARFYGRRALRTLPNYWFVLAIYFLFPQQAGGNQVTPLWQFLSFTQNLHLVPGSAFSHAWSLCVEEQFYFVLPLIAVLCLGFCRSVKAMWWVIGVTMISCAIARCWMLQKVGADGGLYRTYVYYPSWGRMDELMPGVAIALIKNFHHERWNAFMQKAQTHLIKGGALLVFSVVLFQEFSYDNEVGFLWFATTFGYSILSVAFAYLVLSALSPHSYLSRWRIPGAETLALCSYALYLIHKPLMNALVTPLQKWQWEMDQAVVIALMFVASGLSAFLMFRYLESPFMRLRSRWFP</sequence>
<dbReference type="PANTHER" id="PTHR23028">
    <property type="entry name" value="ACETYLTRANSFERASE"/>
    <property type="match status" value="1"/>
</dbReference>
<feature type="transmembrane region" description="Helical" evidence="1">
    <location>
        <begin position="267"/>
        <end position="288"/>
    </location>
</feature>
<dbReference type="RefSeq" id="WP_309480742.1">
    <property type="nucleotide sequence ID" value="NZ_CP133720.1"/>
</dbReference>
<dbReference type="EMBL" id="CP133720">
    <property type="protein sequence ID" value="WMW79243.1"/>
    <property type="molecule type" value="Genomic_DNA"/>
</dbReference>
<keyword evidence="3" id="KW-0808">Transferase</keyword>
<feature type="transmembrane region" description="Helical" evidence="1">
    <location>
        <begin position="90"/>
        <end position="107"/>
    </location>
</feature>
<dbReference type="Pfam" id="PF01757">
    <property type="entry name" value="Acyl_transf_3"/>
    <property type="match status" value="1"/>
</dbReference>
<dbReference type="PANTHER" id="PTHR23028:SF53">
    <property type="entry name" value="ACYL_TRANSF_3 DOMAIN-CONTAINING PROTEIN"/>
    <property type="match status" value="1"/>
</dbReference>
<evidence type="ECO:0000313" key="4">
    <source>
        <dbReference type="Proteomes" id="UP001181355"/>
    </source>
</evidence>
<feature type="domain" description="Acyltransferase 3" evidence="2">
    <location>
        <begin position="16"/>
        <end position="353"/>
    </location>
</feature>
<dbReference type="EC" id="2.3.-.-" evidence="3"/>
<feature type="transmembrane region" description="Helical" evidence="1">
    <location>
        <begin position="21"/>
        <end position="38"/>
    </location>
</feature>
<feature type="transmembrane region" description="Helical" evidence="1">
    <location>
        <begin position="242"/>
        <end position="261"/>
    </location>
</feature>
<accession>A0ABY9REF1</accession>
<keyword evidence="3" id="KW-0012">Acyltransferase</keyword>
<gene>
    <name evidence="3" type="ORF">RF679_11350</name>
</gene>
<keyword evidence="1" id="KW-1133">Transmembrane helix</keyword>
<dbReference type="InterPro" id="IPR002656">
    <property type="entry name" value="Acyl_transf_3_dom"/>
</dbReference>
<evidence type="ECO:0000256" key="1">
    <source>
        <dbReference type="SAM" id="Phobius"/>
    </source>
</evidence>
<feature type="transmembrane region" description="Helical" evidence="1">
    <location>
        <begin position="50"/>
        <end position="70"/>
    </location>
</feature>
<feature type="transmembrane region" description="Helical" evidence="1">
    <location>
        <begin position="171"/>
        <end position="190"/>
    </location>
</feature>
<organism evidence="3 4">
    <name type="scientific">Undibacterium cyanobacteriorum</name>
    <dbReference type="NCBI Taxonomy" id="3073561"/>
    <lineage>
        <taxon>Bacteria</taxon>
        <taxon>Pseudomonadati</taxon>
        <taxon>Pseudomonadota</taxon>
        <taxon>Betaproteobacteria</taxon>
        <taxon>Burkholderiales</taxon>
        <taxon>Oxalobacteraceae</taxon>
        <taxon>Undibacterium</taxon>
    </lineage>
</organism>
<keyword evidence="4" id="KW-1185">Reference proteome</keyword>
<feature type="transmembrane region" description="Helical" evidence="1">
    <location>
        <begin position="339"/>
        <end position="361"/>
    </location>
</feature>
<evidence type="ECO:0000259" key="2">
    <source>
        <dbReference type="Pfam" id="PF01757"/>
    </source>
</evidence>
<dbReference type="InterPro" id="IPR050879">
    <property type="entry name" value="Acyltransferase_3"/>
</dbReference>